<keyword evidence="1" id="KW-0812">Transmembrane</keyword>
<name>A0A0L8G1S4_OCTBM</name>
<dbReference type="EMBL" id="KQ424537">
    <property type="protein sequence ID" value="KOF70848.1"/>
    <property type="molecule type" value="Genomic_DNA"/>
</dbReference>
<gene>
    <name evidence="2" type="ORF">OCBIM_22002081mg</name>
</gene>
<accession>A0A0L8G1S4</accession>
<reference evidence="2" key="1">
    <citation type="submission" date="2015-07" db="EMBL/GenBank/DDBJ databases">
        <title>MeaNS - Measles Nucleotide Surveillance Program.</title>
        <authorList>
            <person name="Tran T."/>
            <person name="Druce J."/>
        </authorList>
    </citation>
    <scope>NUCLEOTIDE SEQUENCE</scope>
    <source>
        <strain evidence="2">UCB-OBI-ISO-001</strain>
        <tissue evidence="2">Gonad</tissue>
    </source>
</reference>
<evidence type="ECO:0000256" key="1">
    <source>
        <dbReference type="SAM" id="Phobius"/>
    </source>
</evidence>
<organism evidence="2">
    <name type="scientific">Octopus bimaculoides</name>
    <name type="common">California two-spotted octopus</name>
    <dbReference type="NCBI Taxonomy" id="37653"/>
    <lineage>
        <taxon>Eukaryota</taxon>
        <taxon>Metazoa</taxon>
        <taxon>Spiralia</taxon>
        <taxon>Lophotrochozoa</taxon>
        <taxon>Mollusca</taxon>
        <taxon>Cephalopoda</taxon>
        <taxon>Coleoidea</taxon>
        <taxon>Octopodiformes</taxon>
        <taxon>Octopoda</taxon>
        <taxon>Incirrata</taxon>
        <taxon>Octopodidae</taxon>
        <taxon>Octopus</taxon>
    </lineage>
</organism>
<keyword evidence="1" id="KW-0472">Membrane</keyword>
<proteinExistence type="predicted"/>
<dbReference type="AlphaFoldDB" id="A0A0L8G1S4"/>
<evidence type="ECO:0000313" key="2">
    <source>
        <dbReference type="EMBL" id="KOF70848.1"/>
    </source>
</evidence>
<protein>
    <submittedName>
        <fullName evidence="2">Uncharacterized protein</fullName>
    </submittedName>
</protein>
<feature type="transmembrane region" description="Helical" evidence="1">
    <location>
        <begin position="39"/>
        <end position="58"/>
    </location>
</feature>
<keyword evidence="1" id="KW-1133">Transmembrane helix</keyword>
<sequence length="59" mass="7022">MKCKRNVSTRSVLFLNQQMSLWKCHCVYSSKCSILGSFYTIWICFQMVLGWYVLCIFLL</sequence>